<comment type="caution">
    <text evidence="3">The sequence shown here is derived from an EMBL/GenBank/DDBJ whole genome shotgun (WGS) entry which is preliminary data.</text>
</comment>
<keyword evidence="4" id="KW-1185">Reference proteome</keyword>
<proteinExistence type="predicted"/>
<accession>A0ABN1K7E1</accession>
<dbReference type="Proteomes" id="UP001500279">
    <property type="component" value="Unassembled WGS sequence"/>
</dbReference>
<feature type="coiled-coil region" evidence="1">
    <location>
        <begin position="391"/>
        <end position="418"/>
    </location>
</feature>
<evidence type="ECO:0000313" key="4">
    <source>
        <dbReference type="Proteomes" id="UP001500279"/>
    </source>
</evidence>
<evidence type="ECO:0008006" key="5">
    <source>
        <dbReference type="Google" id="ProtNLM"/>
    </source>
</evidence>
<evidence type="ECO:0000313" key="3">
    <source>
        <dbReference type="EMBL" id="GAA0757091.1"/>
    </source>
</evidence>
<reference evidence="3 4" key="1">
    <citation type="journal article" date="2019" name="Int. J. Syst. Evol. Microbiol.">
        <title>The Global Catalogue of Microorganisms (GCM) 10K type strain sequencing project: providing services to taxonomists for standard genome sequencing and annotation.</title>
        <authorList>
            <consortium name="The Broad Institute Genomics Platform"/>
            <consortium name="The Broad Institute Genome Sequencing Center for Infectious Disease"/>
            <person name="Wu L."/>
            <person name="Ma J."/>
        </authorList>
    </citation>
    <scope>NUCLEOTIDE SEQUENCE [LARGE SCALE GENOMIC DNA]</scope>
    <source>
        <strain evidence="3 4">JCM 15503</strain>
    </source>
</reference>
<keyword evidence="1" id="KW-0175">Coiled coil</keyword>
<organism evidence="3 4">
    <name type="scientific">Ideonella azotifigens</name>
    <dbReference type="NCBI Taxonomy" id="513160"/>
    <lineage>
        <taxon>Bacteria</taxon>
        <taxon>Pseudomonadati</taxon>
        <taxon>Pseudomonadota</taxon>
        <taxon>Betaproteobacteria</taxon>
        <taxon>Burkholderiales</taxon>
        <taxon>Sphaerotilaceae</taxon>
        <taxon>Ideonella</taxon>
    </lineage>
</organism>
<feature type="region of interest" description="Disordered" evidence="2">
    <location>
        <begin position="421"/>
        <end position="445"/>
    </location>
</feature>
<sequence length="445" mass="49949">MHYTTIACLDDLSRDAFWPAKEFMYDLIRVPVFHATGMDLGKSPRRGQRHNLKPGFDTAHFLRLCGAGSGAHDWAALYLGIPAPAADYLNAHVPEGALIVGYEMPAWLRQALDQGGHAWLDMRLSPLRFASDLYMALGTNRPDLYARLLPHAQRMDEVFSEASLMAAQVRYRQRYDESAGPYDGAWIYIGQTEADASLINPQGRFARVADHATTLRQLAGNERLVYKPHPLAHGFAAAEHQQLERILGRAVPLCAAETYELMAGERPVRFVGLSSGVLQEAQWFGKEAVSLMAPICQPAFQPEHGPEAYLQIASHDFLSEPMWAAALNPEASRAHPLRHPPRPNHLRELHNTWWGYASHSARHSDFYRQVFALHGSRRDDGASSDTMRQALTQAHHQIDTLRQEVDGLKDALRVVMRQTAARVNRPERPERPKHPERPAGLRVNG</sequence>
<dbReference type="RefSeq" id="WP_141287255.1">
    <property type="nucleotide sequence ID" value="NZ_BAAAEW010000023.1"/>
</dbReference>
<evidence type="ECO:0000256" key="2">
    <source>
        <dbReference type="SAM" id="MobiDB-lite"/>
    </source>
</evidence>
<gene>
    <name evidence="3" type="ORF">GCM10009107_36340</name>
</gene>
<evidence type="ECO:0000256" key="1">
    <source>
        <dbReference type="SAM" id="Coils"/>
    </source>
</evidence>
<protein>
    <recommendedName>
        <fullName evidence="5">Capsule polysaccharide biosynthesis protein</fullName>
    </recommendedName>
</protein>
<name>A0ABN1K7E1_9BURK</name>
<dbReference type="EMBL" id="BAAAEW010000023">
    <property type="protein sequence ID" value="GAA0757091.1"/>
    <property type="molecule type" value="Genomic_DNA"/>
</dbReference>
<feature type="compositionally biased region" description="Basic and acidic residues" evidence="2">
    <location>
        <begin position="424"/>
        <end position="439"/>
    </location>
</feature>